<dbReference type="EMBL" id="CP060385">
    <property type="protein sequence ID" value="QOX89522.1"/>
    <property type="molecule type" value="Genomic_DNA"/>
</dbReference>
<reference evidence="1" key="1">
    <citation type="submission" date="2020-08" db="EMBL/GenBank/DDBJ databases">
        <title>Phytoplasma sp. strain PR08 associated with Phyllody Disease of Parthenium hysterophorus.</title>
        <authorList>
            <person name="Kirdat K."/>
            <person name="Tiwarekar B."/>
            <person name="Yadav A."/>
        </authorList>
    </citation>
    <scope>NUCLEOTIDE SEQUENCE [LARGE SCALE GENOMIC DNA]</scope>
    <source>
        <strain evidence="1">PR08</strain>
    </source>
</reference>
<evidence type="ECO:0000313" key="1">
    <source>
        <dbReference type="EMBL" id="QOX89522.1"/>
    </source>
</evidence>
<sequence>MSVYCIIYFCCDYDNYFTNNSIKLRYKDIGVLRAIGAGKIYILSIF</sequence>
<protein>
    <submittedName>
        <fullName evidence="1">Uncharacterized protein</fullName>
    </submittedName>
</protein>
<gene>
    <name evidence="1" type="ORF">H7685_01630</name>
</gene>
<name>A0A7S7G0Y9_9MOLU</name>
<dbReference type="AlphaFoldDB" id="A0A7S7G0Y9"/>
<organism evidence="1">
    <name type="scientific">Candidatus Phytoplasma australasiaticum subsp. australasiaticum</name>
    <dbReference type="NCBI Taxonomy" id="2832407"/>
    <lineage>
        <taxon>Bacteria</taxon>
        <taxon>Bacillati</taxon>
        <taxon>Mycoplasmatota</taxon>
        <taxon>Mollicutes</taxon>
        <taxon>Acholeplasmatales</taxon>
        <taxon>Acholeplasmataceae</taxon>
        <taxon>Candidatus Phytoplasma</taxon>
        <taxon>16SrII (Peanut WB group)</taxon>
        <taxon>Candidatus Phytoplasma australasiaticum</taxon>
    </lineage>
</organism>
<accession>A0A7S7G0Y9</accession>
<proteinExistence type="predicted"/>